<comment type="similarity">
    <text evidence="1 4 7">Belongs to the tRNA pseudouridine synthase TruA family.</text>
</comment>
<dbReference type="PIRSF" id="PIRSF001430">
    <property type="entry name" value="tRNA_psdUrid_synth"/>
    <property type="match status" value="1"/>
</dbReference>
<evidence type="ECO:0000256" key="1">
    <source>
        <dbReference type="ARBA" id="ARBA00009375"/>
    </source>
</evidence>
<dbReference type="Gene3D" id="3.30.70.660">
    <property type="entry name" value="Pseudouridine synthase I, catalytic domain, C-terminal subdomain"/>
    <property type="match status" value="1"/>
</dbReference>
<evidence type="ECO:0000256" key="3">
    <source>
        <dbReference type="ARBA" id="ARBA00023235"/>
    </source>
</evidence>
<evidence type="ECO:0000256" key="7">
    <source>
        <dbReference type="RuleBase" id="RU003792"/>
    </source>
</evidence>
<comment type="caution">
    <text evidence="4">Lacks conserved residue(s) required for the propagation of feature annotation.</text>
</comment>
<gene>
    <name evidence="4" type="primary">truA</name>
    <name evidence="9" type="ORF">FM111_08295</name>
</gene>
<comment type="catalytic activity">
    <reaction evidence="4 7">
        <text>uridine(38/39/40) in tRNA = pseudouridine(38/39/40) in tRNA</text>
        <dbReference type="Rhea" id="RHEA:22376"/>
        <dbReference type="Rhea" id="RHEA-COMP:10085"/>
        <dbReference type="Rhea" id="RHEA-COMP:10087"/>
        <dbReference type="ChEBI" id="CHEBI:65314"/>
        <dbReference type="ChEBI" id="CHEBI:65315"/>
        <dbReference type="EC" id="5.4.99.12"/>
    </reaction>
</comment>
<dbReference type="PANTHER" id="PTHR11142:SF0">
    <property type="entry name" value="TRNA PSEUDOURIDINE SYNTHASE-LIKE 1"/>
    <property type="match status" value="1"/>
</dbReference>
<evidence type="ECO:0000259" key="8">
    <source>
        <dbReference type="Pfam" id="PF01416"/>
    </source>
</evidence>
<dbReference type="EC" id="5.4.99.12" evidence="4"/>
<keyword evidence="2 4" id="KW-0819">tRNA processing</keyword>
<proteinExistence type="inferred from homology"/>
<feature type="binding site" evidence="4 6">
    <location>
        <position position="111"/>
    </location>
    <ligand>
        <name>substrate</name>
    </ligand>
</feature>
<evidence type="ECO:0000256" key="5">
    <source>
        <dbReference type="PIRSR" id="PIRSR001430-1"/>
    </source>
</evidence>
<feature type="active site" description="Nucleophile" evidence="4 5">
    <location>
        <position position="52"/>
    </location>
</feature>
<dbReference type="Pfam" id="PF01416">
    <property type="entry name" value="PseudoU_synth_1"/>
    <property type="match status" value="2"/>
</dbReference>
<evidence type="ECO:0000313" key="10">
    <source>
        <dbReference type="Proteomes" id="UP000195766"/>
    </source>
</evidence>
<dbReference type="InterPro" id="IPR001406">
    <property type="entry name" value="PsdUridine_synth_TruA"/>
</dbReference>
<feature type="domain" description="Pseudouridine synthase I TruA alpha/beta" evidence="8">
    <location>
        <begin position="8"/>
        <end position="104"/>
    </location>
</feature>
<evidence type="ECO:0000313" key="9">
    <source>
        <dbReference type="EMBL" id="SJM61406.1"/>
    </source>
</evidence>
<dbReference type="InterPro" id="IPR020095">
    <property type="entry name" value="PsdUridine_synth_TruA_C"/>
</dbReference>
<dbReference type="NCBIfam" id="TIGR00071">
    <property type="entry name" value="hisT_truA"/>
    <property type="match status" value="1"/>
</dbReference>
<organism evidence="9 10">
    <name type="scientific">Brevundimonas diminuta 3F5N</name>
    <dbReference type="NCBI Taxonomy" id="1255603"/>
    <lineage>
        <taxon>Bacteria</taxon>
        <taxon>Pseudomonadati</taxon>
        <taxon>Pseudomonadota</taxon>
        <taxon>Alphaproteobacteria</taxon>
        <taxon>Caulobacterales</taxon>
        <taxon>Caulobacteraceae</taxon>
        <taxon>Brevundimonas</taxon>
    </lineage>
</organism>
<sequence length="249" mass="27192">MPRYRFTVEYDGSAYNGFQAQIGQPTVQGSIETAITAFSGQSVRIAAAGRTDTGVHATGQTCHVDLERDWPARTVMNALNAHLMNEAVAVLDCTPVSDDWHARFTANGRKYLYRILNRPGRPALDRGRVWHVKKPLDAEAMHAAAQALIGLHDFTTFRDAACQAASPMRTLDVARVARVGEEVHLVFEARSFLHRQVRSMTGSITEVGLGRWSPADLADALAARDRARCGPVAPSDGLYLTGVTYEAEA</sequence>
<feature type="domain" description="Pseudouridine synthase I TruA alpha/beta" evidence="8">
    <location>
        <begin position="144"/>
        <end position="246"/>
    </location>
</feature>
<comment type="subunit">
    <text evidence="4">Homodimer.</text>
</comment>
<dbReference type="GO" id="GO:0003723">
    <property type="term" value="F:RNA binding"/>
    <property type="evidence" value="ECO:0007669"/>
    <property type="project" value="InterPro"/>
</dbReference>
<comment type="function">
    <text evidence="4">Formation of pseudouridine at positions 38, 39 and 40 in the anticodon stem and loop of transfer RNAs.</text>
</comment>
<dbReference type="InterPro" id="IPR020103">
    <property type="entry name" value="PsdUridine_synth_cat_dom_sf"/>
</dbReference>
<dbReference type="FunFam" id="3.30.70.580:FF:000001">
    <property type="entry name" value="tRNA pseudouridine synthase A"/>
    <property type="match status" value="1"/>
</dbReference>
<dbReference type="Proteomes" id="UP000195766">
    <property type="component" value="Unassembled WGS sequence"/>
</dbReference>
<keyword evidence="3 4" id="KW-0413">Isomerase</keyword>
<dbReference type="InterPro" id="IPR020094">
    <property type="entry name" value="TruA/RsuA/RluB/E/F_N"/>
</dbReference>
<dbReference type="SUPFAM" id="SSF55120">
    <property type="entry name" value="Pseudouridine synthase"/>
    <property type="match status" value="1"/>
</dbReference>
<name>A0A1R4FZP9_BREDI</name>
<keyword evidence="9" id="KW-0456">Lyase</keyword>
<dbReference type="GO" id="GO:0031119">
    <property type="term" value="P:tRNA pseudouridine synthesis"/>
    <property type="evidence" value="ECO:0007669"/>
    <property type="project" value="UniProtKB-UniRule"/>
</dbReference>
<accession>A0A1R4FZP9</accession>
<reference evidence="9 10" key="1">
    <citation type="submission" date="2017-02" db="EMBL/GenBank/DDBJ databases">
        <authorList>
            <person name="Peterson S.W."/>
        </authorList>
    </citation>
    <scope>NUCLEOTIDE SEQUENCE [LARGE SCALE GENOMIC DNA]</scope>
    <source>
        <strain evidence="9 10">3F5N</strain>
    </source>
</reference>
<dbReference type="InterPro" id="IPR020097">
    <property type="entry name" value="PsdUridine_synth_TruA_a/b_dom"/>
</dbReference>
<protein>
    <recommendedName>
        <fullName evidence="4">tRNA pseudouridine synthase A</fullName>
        <ecNumber evidence="4">5.4.99.12</ecNumber>
    </recommendedName>
    <alternativeName>
        <fullName evidence="4">tRNA pseudouridine(38-40) synthase</fullName>
    </alternativeName>
    <alternativeName>
        <fullName evidence="4">tRNA pseudouridylate synthase I</fullName>
    </alternativeName>
    <alternativeName>
        <fullName evidence="4">tRNA-uridine isomerase I</fullName>
    </alternativeName>
</protein>
<dbReference type="OrthoDB" id="9811823at2"/>
<dbReference type="CDD" id="cd02570">
    <property type="entry name" value="PseudoU_synth_EcTruA"/>
    <property type="match status" value="1"/>
</dbReference>
<dbReference type="EMBL" id="FUIE01000044">
    <property type="protein sequence ID" value="SJM61406.1"/>
    <property type="molecule type" value="Genomic_DNA"/>
</dbReference>
<dbReference type="RefSeq" id="WP_087140511.1">
    <property type="nucleotide sequence ID" value="NZ_FUIE01000044.1"/>
</dbReference>
<dbReference type="GO" id="GO:0160147">
    <property type="term" value="F:tRNA pseudouridine(38-40) synthase activity"/>
    <property type="evidence" value="ECO:0007669"/>
    <property type="project" value="UniProtKB-EC"/>
</dbReference>
<evidence type="ECO:0000256" key="4">
    <source>
        <dbReference type="HAMAP-Rule" id="MF_00171"/>
    </source>
</evidence>
<evidence type="ECO:0000256" key="2">
    <source>
        <dbReference type="ARBA" id="ARBA00022694"/>
    </source>
</evidence>
<dbReference type="GO" id="GO:0016829">
    <property type="term" value="F:lyase activity"/>
    <property type="evidence" value="ECO:0007669"/>
    <property type="project" value="UniProtKB-KW"/>
</dbReference>
<dbReference type="PANTHER" id="PTHR11142">
    <property type="entry name" value="PSEUDOURIDYLATE SYNTHASE"/>
    <property type="match status" value="1"/>
</dbReference>
<evidence type="ECO:0000256" key="6">
    <source>
        <dbReference type="PIRSR" id="PIRSR001430-2"/>
    </source>
</evidence>
<dbReference type="AlphaFoldDB" id="A0A1R4FZP9"/>
<dbReference type="HAMAP" id="MF_00171">
    <property type="entry name" value="TruA"/>
    <property type="match status" value="1"/>
</dbReference>
<dbReference type="Gene3D" id="3.30.70.580">
    <property type="entry name" value="Pseudouridine synthase I, catalytic domain, N-terminal subdomain"/>
    <property type="match status" value="1"/>
</dbReference>